<evidence type="ECO:0000256" key="1">
    <source>
        <dbReference type="ARBA" id="ARBA00022679"/>
    </source>
</evidence>
<feature type="domain" description="Glycosyltransferase subfamily 4-like N-terminal" evidence="3">
    <location>
        <begin position="23"/>
        <end position="214"/>
    </location>
</feature>
<comment type="caution">
    <text evidence="4">The sequence shown here is derived from an EMBL/GenBank/DDBJ whole genome shotgun (WGS) entry which is preliminary data.</text>
</comment>
<name>A0ABS2E7T2_9FIRM</name>
<reference evidence="4 5" key="1">
    <citation type="journal article" date="2021" name="Sci. Rep.">
        <title>The distribution of antibiotic resistance genes in chicken gut microbiota commensals.</title>
        <authorList>
            <person name="Juricova H."/>
            <person name="Matiasovicova J."/>
            <person name="Kubasova T."/>
            <person name="Cejkova D."/>
            <person name="Rychlik I."/>
        </authorList>
    </citation>
    <scope>NUCLEOTIDE SEQUENCE [LARGE SCALE GENOMIC DNA]</scope>
    <source>
        <strain evidence="4 5">An773</strain>
    </source>
</reference>
<proteinExistence type="predicted"/>
<dbReference type="InterPro" id="IPR001296">
    <property type="entry name" value="Glyco_trans_1"/>
</dbReference>
<evidence type="ECO:0000259" key="2">
    <source>
        <dbReference type="Pfam" id="PF00534"/>
    </source>
</evidence>
<dbReference type="PANTHER" id="PTHR46401">
    <property type="entry name" value="GLYCOSYLTRANSFERASE WBBK-RELATED"/>
    <property type="match status" value="1"/>
</dbReference>
<evidence type="ECO:0000259" key="3">
    <source>
        <dbReference type="Pfam" id="PF13439"/>
    </source>
</evidence>
<dbReference type="RefSeq" id="WP_205155806.1">
    <property type="nucleotide sequence ID" value="NZ_JACLYY010000005.1"/>
</dbReference>
<dbReference type="SUPFAM" id="SSF53756">
    <property type="entry name" value="UDP-Glycosyltransferase/glycogen phosphorylase"/>
    <property type="match status" value="1"/>
</dbReference>
<dbReference type="PANTHER" id="PTHR46401:SF2">
    <property type="entry name" value="GLYCOSYLTRANSFERASE WBBK-RELATED"/>
    <property type="match status" value="1"/>
</dbReference>
<dbReference type="Pfam" id="PF13439">
    <property type="entry name" value="Glyco_transf_4"/>
    <property type="match status" value="1"/>
</dbReference>
<organism evidence="4 5">
    <name type="scientific">Faecalicatena fissicatena</name>
    <dbReference type="NCBI Taxonomy" id="290055"/>
    <lineage>
        <taxon>Bacteria</taxon>
        <taxon>Bacillati</taxon>
        <taxon>Bacillota</taxon>
        <taxon>Clostridia</taxon>
        <taxon>Lachnospirales</taxon>
        <taxon>Lachnospiraceae</taxon>
        <taxon>Faecalicatena</taxon>
    </lineage>
</organism>
<protein>
    <submittedName>
        <fullName evidence="4">Glycosyltransferase</fullName>
    </submittedName>
</protein>
<evidence type="ECO:0000313" key="4">
    <source>
        <dbReference type="EMBL" id="MBM6737698.1"/>
    </source>
</evidence>
<gene>
    <name evidence="4" type="ORF">H7U36_06185</name>
</gene>
<dbReference type="Proteomes" id="UP000716906">
    <property type="component" value="Unassembled WGS sequence"/>
</dbReference>
<keyword evidence="5" id="KW-1185">Reference proteome</keyword>
<dbReference type="Pfam" id="PF00534">
    <property type="entry name" value="Glycos_transf_1"/>
    <property type="match status" value="1"/>
</dbReference>
<sequence>MKIVQINVTYSSGSTGQIAQKIHKFLNDKGIENHIIYGYGPKKQSGHLSIYNYWTTHLHSFLSRYFCMQGLGSLLPTYKAIKFLKRINPDIVHLHNIHGHYLNYPLLFYYLKKRNIQVIWTFHDCWPFTGKCAHYSEKHCMKWKTGCFDCPNLSTYPDSKYDGTRRNYRLKKRIFLRMPNLHIIANSNWLFGEIKSSFLKNKNIYKIYNGIDTSLFYPRNREAWRKENKYNQTDIIVLGVSSVWKKEKGFDVFLKLSTVLPDNYKFVMVGVNEKQLRELPDNIYGILRTENINKLAEIYSGCDVLLNPSKEETFGMVTAEAVACGIPAIVSNSTACPEVVSCCNAGMIVDMDNLKEVVDALLKLGHTNAELKQEISDNVREKFSSTVMCENYFKLYQSISIEKSN</sequence>
<dbReference type="InterPro" id="IPR028098">
    <property type="entry name" value="Glyco_trans_4-like_N"/>
</dbReference>
<accession>A0ABS2E7T2</accession>
<feature type="domain" description="Glycosyl transferase family 1" evidence="2">
    <location>
        <begin position="221"/>
        <end position="381"/>
    </location>
</feature>
<dbReference type="EMBL" id="JACLYY010000005">
    <property type="protein sequence ID" value="MBM6737698.1"/>
    <property type="molecule type" value="Genomic_DNA"/>
</dbReference>
<keyword evidence="1" id="KW-0808">Transferase</keyword>
<dbReference type="Gene3D" id="3.40.50.2000">
    <property type="entry name" value="Glycogen Phosphorylase B"/>
    <property type="match status" value="2"/>
</dbReference>
<evidence type="ECO:0000313" key="5">
    <source>
        <dbReference type="Proteomes" id="UP000716906"/>
    </source>
</evidence>